<sequence length="1862" mass="205240">MFREVGPPRRGHSEAQAIYGSNSPSLTPWPKPWHPLDPNLLLAMERSPHHLPHHPPPLSPSFPVKGPSPGQVVRLPNDVPPHGVGKVDLSKASPLQSFPGGYTYSPQVSNTSFILPPQPMISPPYPVSDNDHPHIHHQDHHQNRYSPHILPPPVLPRSLTEVDQRSKRHFDETTPDPTDQILPDRRLAFLPTIGAGGKRPWNQQGQTKGQQPFYEKKVPNRIRDEPTGATKLKEALGEVDVALWSGTTNEQVSTAPVDQPALVGRSKGEEEREKEEEKEEDEEKFKLSRLLNRLGVVAKQESKVSFSAHDLALEASSGGKETSSFEDPQASITSERNAREQKVGSVKDPDSAKVSLGGQEQGGRKPPPESAALLTPNLNLNGPVGRLNLKIPFRMPSLSRKEKTKGIDKSDQGTRQNEPKYDPPTVPMPMEPRFDKEVEREFQFKGQTRADSENPEIDFGLFQLRFPKPSLDAAQHGGRSNDFKVDTRPIRQTTITRKPPPKWERGSDSDVAFEERRRVVSNSKQNSGVTEHHPPNRFVEMDDSDVNRCPPRNLTSRPAQGLVAPPSPQIVKNVVDSGANTNLGRDKLEGSDWGEVRRNAETKYNEWVMRSNELTVLKEHARGMPPSEERKGPIGTCERTLVSSSQESNLSPPSTFQLQEKLSRILDSEFCDGRFDRSPSVGVQGPRLVRRINSGEIGRGKSLPSISLEERSPARGKDGDVESARMDSTRSSLDLVGRLPLKTEPSGKVHSHRSEVSQEGRGSQVEPKDEAFGARARSRFKPLPATVESVKGDGTDEHPPECPPGRESCFALAAGGIGKGKGKEVASSSDGRVPSTQTWNKPIKDRIQEEKSNSGLGLSGIQSFPFPPPAALTHVLPQTSSKSMEERFQKSKLDPLELQAELENLISKNQSRPRSGNRSLAKFKAGKEEEEALFECQQAPIAVGRRSSERREKRKKKKKTAGLESRTDADLMVVEQGEVKGLSENILNGFPVDSKAPSGEKQPLASAFGLERGTSEDGSRKFRSSSRGEVVGSEPPRFESAAMEREKTVTVSESEEGKLFQRETLAQGEGSSFYELAMMGLVSIREDPSFQRPAKGEEEEEGAYTSSASRLTFGSLGPPSVVIKAGLLEPQRNEMRKLRSPTEVQDDLDELENVPAMDISSFRYLEKECDARSEESGNGTEIEVQDGDHQELLTCDDPVENFRRINSWRISVKPMNRSVYAGSSISLPASAITDSSSDQTGGLTSVSRSPLYNPGQESSSEQEDHVRESEGITRNEKRKPAANPFSETVGALTVGGPDGGRRIDPRLKAWVLKTPPKEGDVFRSSPLQEGRMEDIHPNSEISSGNAVKALEDPFLTSPQMFEEVAEVDLLPHPGKSEVVRGVRPLTRLSSEEETPLLEDSVPIITIKRPSAEHDEARRPLDIEPLDIEPNHLLAPVGDRNRRGGNKFLQEDPEPIFRSLAHFGTRNRWTLEENEAERIFGAIAPSILKGGPMDDVGEVGSMEAELGGRSPSSDFGTPPWTASNLNFENQPLLPSLLEDHSSISMSRGTINTGNSIGEGISHKSGSNASEQTERPVIVKAKVDDKLNRKENYVLSLLQKEEGKGSPNMEALIARYPNEIMRFIRLNPTLLLIVSLRAKLEGYVKGTQGRATSIPKAPEDLSQNDVRIQEITAEPLMEGPGEAASPEAKHGRGDFSKANGDDCYTRLPSPSDTTQPRMLTDPILEPSESWSRNEKAQQDLHLGSEAELFESMVEIPTLSDRIAFQEMEDLESSQDEKRNAKDNGSTGPSTKDLLIEKALHRIVDYVESAGELQSLQRRLISLHEKLLAATGQKSSMDARIASLEQAVFSQNPNHGRERGERGSR</sequence>
<dbReference type="EMBL" id="KZ819909">
    <property type="protein sequence ID" value="PWN50668.1"/>
    <property type="molecule type" value="Genomic_DNA"/>
</dbReference>
<reference evidence="1 2" key="1">
    <citation type="journal article" date="2018" name="Mol. Biol. Evol.">
        <title>Broad Genomic Sampling Reveals a Smut Pathogenic Ancestry of the Fungal Clade Ustilaginomycotina.</title>
        <authorList>
            <person name="Kijpornyongpan T."/>
            <person name="Mondo S.J."/>
            <person name="Barry K."/>
            <person name="Sandor L."/>
            <person name="Lee J."/>
            <person name="Lipzen A."/>
            <person name="Pangilinan J."/>
            <person name="LaButti K."/>
            <person name="Hainaut M."/>
            <person name="Henrissat B."/>
            <person name="Grigoriev I.V."/>
            <person name="Spatafora J.W."/>
            <person name="Aime M.C."/>
        </authorList>
    </citation>
    <scope>NUCLEOTIDE SEQUENCE [LARGE SCALE GENOMIC DNA]</scope>
    <source>
        <strain evidence="1 2">SA 807</strain>
    </source>
</reference>
<accession>A0ACD0NXW4</accession>
<keyword evidence="2" id="KW-1185">Reference proteome</keyword>
<evidence type="ECO:0000313" key="2">
    <source>
        <dbReference type="Proteomes" id="UP000245626"/>
    </source>
</evidence>
<protein>
    <submittedName>
        <fullName evidence="1">Uncharacterized protein</fullName>
    </submittedName>
</protein>
<gene>
    <name evidence="1" type="ORF">IE53DRAFT_379566</name>
</gene>
<proteinExistence type="predicted"/>
<dbReference type="Proteomes" id="UP000245626">
    <property type="component" value="Unassembled WGS sequence"/>
</dbReference>
<name>A0ACD0NXW4_9BASI</name>
<organism evidence="1 2">
    <name type="scientific">Violaceomyces palustris</name>
    <dbReference type="NCBI Taxonomy" id="1673888"/>
    <lineage>
        <taxon>Eukaryota</taxon>
        <taxon>Fungi</taxon>
        <taxon>Dikarya</taxon>
        <taxon>Basidiomycota</taxon>
        <taxon>Ustilaginomycotina</taxon>
        <taxon>Ustilaginomycetes</taxon>
        <taxon>Violaceomycetales</taxon>
        <taxon>Violaceomycetaceae</taxon>
        <taxon>Violaceomyces</taxon>
    </lineage>
</organism>
<evidence type="ECO:0000313" key="1">
    <source>
        <dbReference type="EMBL" id="PWN50668.1"/>
    </source>
</evidence>